<gene>
    <name evidence="3" type="ORF">Esi_0072_0062</name>
</gene>
<dbReference type="EMBL" id="FN649736">
    <property type="protein sequence ID" value="CBN75207.1"/>
    <property type="molecule type" value="Genomic_DNA"/>
</dbReference>
<dbReference type="eggNOG" id="KOG1661">
    <property type="taxonomic scope" value="Eukaryota"/>
</dbReference>
<dbReference type="PANTHER" id="PTHR11579:SF9">
    <property type="entry name" value="PROTEIN-L-ISOASPARTATE O-METHYLTRANSFERASE"/>
    <property type="match status" value="1"/>
</dbReference>
<dbReference type="InterPro" id="IPR000682">
    <property type="entry name" value="PCMT"/>
</dbReference>
<dbReference type="InParanoid" id="D8LSF0"/>
<dbReference type="GO" id="GO:0005737">
    <property type="term" value="C:cytoplasm"/>
    <property type="evidence" value="ECO:0007669"/>
    <property type="project" value="TreeGrafter"/>
</dbReference>
<accession>D8LSF0</accession>
<dbReference type="InterPro" id="IPR029063">
    <property type="entry name" value="SAM-dependent_MTases_sf"/>
</dbReference>
<dbReference type="Gene3D" id="3.40.50.150">
    <property type="entry name" value="Vaccinia Virus protein VP39"/>
    <property type="match status" value="1"/>
</dbReference>
<dbReference type="Proteomes" id="UP000002630">
    <property type="component" value="Linkage Group LG11"/>
</dbReference>
<evidence type="ECO:0000313" key="3">
    <source>
        <dbReference type="EMBL" id="CBN75207.1"/>
    </source>
</evidence>
<organism evidence="3 4">
    <name type="scientific">Ectocarpus siliculosus</name>
    <name type="common">Brown alga</name>
    <name type="synonym">Conferva siliculosa</name>
    <dbReference type="NCBI Taxonomy" id="2880"/>
    <lineage>
        <taxon>Eukaryota</taxon>
        <taxon>Sar</taxon>
        <taxon>Stramenopiles</taxon>
        <taxon>Ochrophyta</taxon>
        <taxon>PX clade</taxon>
        <taxon>Phaeophyceae</taxon>
        <taxon>Ectocarpales</taxon>
        <taxon>Ectocarpaceae</taxon>
        <taxon>Ectocarpus</taxon>
    </lineage>
</organism>
<dbReference type="GO" id="GO:0004719">
    <property type="term" value="F:protein-L-isoaspartate (D-aspartate) O-methyltransferase activity"/>
    <property type="evidence" value="ECO:0007669"/>
    <property type="project" value="InterPro"/>
</dbReference>
<dbReference type="PANTHER" id="PTHR11579">
    <property type="entry name" value="PROTEIN-L-ISOASPARTATE O-METHYLTRANSFERASE"/>
    <property type="match status" value="1"/>
</dbReference>
<dbReference type="SUPFAM" id="SSF53335">
    <property type="entry name" value="S-adenosyl-L-methionine-dependent methyltransferases"/>
    <property type="match status" value="1"/>
</dbReference>
<dbReference type="EMBL" id="FN648949">
    <property type="protein sequence ID" value="CBN75207.1"/>
    <property type="molecule type" value="Genomic_DNA"/>
</dbReference>
<dbReference type="OrthoDB" id="10257972at2759"/>
<keyword evidence="4" id="KW-1185">Reference proteome</keyword>
<evidence type="ECO:0008006" key="5">
    <source>
        <dbReference type="Google" id="ProtNLM"/>
    </source>
</evidence>
<dbReference type="Pfam" id="PF01135">
    <property type="entry name" value="PCMT"/>
    <property type="match status" value="1"/>
</dbReference>
<evidence type="ECO:0000256" key="2">
    <source>
        <dbReference type="SAM" id="MobiDB-lite"/>
    </source>
</evidence>
<sequence length="376" mass="40035">MKLPRSNDELVAYMKKHGMVKTPAIIEAFRAVDRGDFATPNLGQLVYFNRPVQDGDVHLSAPFIYADALEELSPKPGMSFLNIGSGTCYLSYLVSMLVGELGVNHGVELNEALLEHSARCIASTDDRLGRKTDIQVLRGNGLSVAVEPGCGYDCVYVGAGCDPDLTLPYLQGLLNVGGVMVVPFREELVRMERMADGSFSSRALCNVCFSPIVMVDTKKEGFRGAPEPPPTVRFVVKPWSPLCHSVYPRSFRDTVLNVLMANAREDSLPGTLPPALWMEIMGFARRDWFSESAIIQEREATARAKRTSGGGGGGGRKGKGKAARADEGGSGGSVDASSSSSSILTSGCLVGAARTVALLPVRAGSAAATQMGCHVS</sequence>
<feature type="region of interest" description="Disordered" evidence="2">
    <location>
        <begin position="299"/>
        <end position="341"/>
    </location>
</feature>
<dbReference type="AlphaFoldDB" id="D8LSF0"/>
<proteinExistence type="inferred from homology"/>
<protein>
    <recommendedName>
        <fullName evidence="5">Protein-L-isoaspartate(D-aspartate) O-methyltransferase</fullName>
    </recommendedName>
</protein>
<evidence type="ECO:0000256" key="1">
    <source>
        <dbReference type="ARBA" id="ARBA00005369"/>
    </source>
</evidence>
<comment type="similarity">
    <text evidence="1">Belongs to the methyltransferase superfamily. L-isoaspartyl/D-aspartyl protein methyltransferase family.</text>
</comment>
<evidence type="ECO:0000313" key="4">
    <source>
        <dbReference type="Proteomes" id="UP000002630"/>
    </source>
</evidence>
<name>D8LSF0_ECTSI</name>
<reference evidence="3 4" key="1">
    <citation type="journal article" date="2010" name="Nature">
        <title>The Ectocarpus genome and the independent evolution of multicellularity in brown algae.</title>
        <authorList>
            <person name="Cock J.M."/>
            <person name="Sterck L."/>
            <person name="Rouze P."/>
            <person name="Scornet D."/>
            <person name="Allen A.E."/>
            <person name="Amoutzias G."/>
            <person name="Anthouard V."/>
            <person name="Artiguenave F."/>
            <person name="Aury J.M."/>
            <person name="Badger J.H."/>
            <person name="Beszteri B."/>
            <person name="Billiau K."/>
            <person name="Bonnet E."/>
            <person name="Bothwell J.H."/>
            <person name="Bowler C."/>
            <person name="Boyen C."/>
            <person name="Brownlee C."/>
            <person name="Carrano C.J."/>
            <person name="Charrier B."/>
            <person name="Cho G.Y."/>
            <person name="Coelho S.M."/>
            <person name="Collen J."/>
            <person name="Corre E."/>
            <person name="Da Silva C."/>
            <person name="Delage L."/>
            <person name="Delaroque N."/>
            <person name="Dittami S.M."/>
            <person name="Doulbeau S."/>
            <person name="Elias M."/>
            <person name="Farnham G."/>
            <person name="Gachon C.M."/>
            <person name="Gschloessl B."/>
            <person name="Heesch S."/>
            <person name="Jabbari K."/>
            <person name="Jubin C."/>
            <person name="Kawai H."/>
            <person name="Kimura K."/>
            <person name="Kloareg B."/>
            <person name="Kupper F.C."/>
            <person name="Lang D."/>
            <person name="Le Bail A."/>
            <person name="Leblanc C."/>
            <person name="Lerouge P."/>
            <person name="Lohr M."/>
            <person name="Lopez P.J."/>
            <person name="Martens C."/>
            <person name="Maumus F."/>
            <person name="Michel G."/>
            <person name="Miranda-Saavedra D."/>
            <person name="Morales J."/>
            <person name="Moreau H."/>
            <person name="Motomura T."/>
            <person name="Nagasato C."/>
            <person name="Napoli C.A."/>
            <person name="Nelson D.R."/>
            <person name="Nyvall-Collen P."/>
            <person name="Peters A.F."/>
            <person name="Pommier C."/>
            <person name="Potin P."/>
            <person name="Poulain J."/>
            <person name="Quesneville H."/>
            <person name="Read B."/>
            <person name="Rensing S.A."/>
            <person name="Ritter A."/>
            <person name="Rousvoal S."/>
            <person name="Samanta M."/>
            <person name="Samson G."/>
            <person name="Schroeder D.C."/>
            <person name="Segurens B."/>
            <person name="Strittmatter M."/>
            <person name="Tonon T."/>
            <person name="Tregear J.W."/>
            <person name="Valentin K."/>
            <person name="von Dassow P."/>
            <person name="Yamagishi T."/>
            <person name="Van de Peer Y."/>
            <person name="Wincker P."/>
        </authorList>
    </citation>
    <scope>NUCLEOTIDE SEQUENCE [LARGE SCALE GENOMIC DNA]</scope>
    <source>
        <strain evidence="4">Ec32 / CCAP1310/4</strain>
    </source>
</reference>